<sequence length="117" mass="13644">MLEPSEAVDVPLEVSVLVFWRPIPGQTLWVLVGVHPERPGTDDWYTTRCYPKNAAPDRFTCDRVRFGRNLQQHGPWDLVAVQVPEHEYMEQYVGVGYLKPIETLPISARSRTYQYRR</sequence>
<protein>
    <submittedName>
        <fullName evidence="1">Uncharacterized protein</fullName>
    </submittedName>
</protein>
<reference evidence="1" key="1">
    <citation type="submission" date="2021-01" db="EMBL/GenBank/DDBJ databases">
        <title>Whole genome shotgun sequence of Virgisporangium aliadipatigenens NBRC 105644.</title>
        <authorList>
            <person name="Komaki H."/>
            <person name="Tamura T."/>
        </authorList>
    </citation>
    <scope>NUCLEOTIDE SEQUENCE</scope>
    <source>
        <strain evidence="1">NBRC 105644</strain>
    </source>
</reference>
<evidence type="ECO:0000313" key="2">
    <source>
        <dbReference type="Proteomes" id="UP000619260"/>
    </source>
</evidence>
<name>A0A8J3YRF1_9ACTN</name>
<dbReference type="RefSeq" id="WP_203902062.1">
    <property type="nucleotide sequence ID" value="NZ_BOPF01000021.1"/>
</dbReference>
<comment type="caution">
    <text evidence="1">The sequence shown here is derived from an EMBL/GenBank/DDBJ whole genome shotgun (WGS) entry which is preliminary data.</text>
</comment>
<dbReference type="AlphaFoldDB" id="A0A8J3YRF1"/>
<proteinExistence type="predicted"/>
<keyword evidence="2" id="KW-1185">Reference proteome</keyword>
<evidence type="ECO:0000313" key="1">
    <source>
        <dbReference type="EMBL" id="GIJ48585.1"/>
    </source>
</evidence>
<accession>A0A8J3YRF1</accession>
<gene>
    <name evidence="1" type="ORF">Val02_54710</name>
</gene>
<dbReference type="EMBL" id="BOPF01000021">
    <property type="protein sequence ID" value="GIJ48585.1"/>
    <property type="molecule type" value="Genomic_DNA"/>
</dbReference>
<dbReference type="Proteomes" id="UP000619260">
    <property type="component" value="Unassembled WGS sequence"/>
</dbReference>
<organism evidence="1 2">
    <name type="scientific">Virgisporangium aliadipatigenens</name>
    <dbReference type="NCBI Taxonomy" id="741659"/>
    <lineage>
        <taxon>Bacteria</taxon>
        <taxon>Bacillati</taxon>
        <taxon>Actinomycetota</taxon>
        <taxon>Actinomycetes</taxon>
        <taxon>Micromonosporales</taxon>
        <taxon>Micromonosporaceae</taxon>
        <taxon>Virgisporangium</taxon>
    </lineage>
</organism>